<dbReference type="PANTHER" id="PTHR37953:SF1">
    <property type="entry name" value="UPF0127 PROTEIN MJ1496"/>
    <property type="match status" value="1"/>
</dbReference>
<gene>
    <name evidence="1" type="ORF">BN2475_590029</name>
</gene>
<dbReference type="InterPro" id="IPR038695">
    <property type="entry name" value="Saro_0823-like_sf"/>
</dbReference>
<accession>A0A1N7SEG2</accession>
<dbReference type="RefSeq" id="WP_094782099.1">
    <property type="nucleotide sequence ID" value="NZ_CYGX02000059.1"/>
</dbReference>
<sequence>MKPAHLQVRGHETGIAVSITETARERLRGLLGRDHLPSGEALLLDRCGSVHTFGMRFAIDVVFLDRHQRVVAIHHDVPRRRMLFNLRATRTLEMPASGARRHGLAVGDSLVFEVAS</sequence>
<dbReference type="EMBL" id="CYGX02000059">
    <property type="protein sequence ID" value="SIT45776.1"/>
    <property type="molecule type" value="Genomic_DNA"/>
</dbReference>
<dbReference type="Proteomes" id="UP000187012">
    <property type="component" value="Unassembled WGS sequence"/>
</dbReference>
<dbReference type="AlphaFoldDB" id="A0A1N7SEG2"/>
<dbReference type="OrthoDB" id="9813379at2"/>
<dbReference type="InterPro" id="IPR003795">
    <property type="entry name" value="DUF192"/>
</dbReference>
<evidence type="ECO:0008006" key="3">
    <source>
        <dbReference type="Google" id="ProtNLM"/>
    </source>
</evidence>
<proteinExistence type="predicted"/>
<dbReference type="Gene3D" id="2.60.120.1140">
    <property type="entry name" value="Protein of unknown function DUF192"/>
    <property type="match status" value="1"/>
</dbReference>
<keyword evidence="2" id="KW-1185">Reference proteome</keyword>
<dbReference type="Pfam" id="PF02643">
    <property type="entry name" value="DUF192"/>
    <property type="match status" value="1"/>
</dbReference>
<dbReference type="STRING" id="1247936.BN2475_590029"/>
<organism evidence="1 2">
    <name type="scientific">Paraburkholderia ribeironis</name>
    <dbReference type="NCBI Taxonomy" id="1247936"/>
    <lineage>
        <taxon>Bacteria</taxon>
        <taxon>Pseudomonadati</taxon>
        <taxon>Pseudomonadota</taxon>
        <taxon>Betaproteobacteria</taxon>
        <taxon>Burkholderiales</taxon>
        <taxon>Burkholderiaceae</taxon>
        <taxon>Paraburkholderia</taxon>
    </lineage>
</organism>
<dbReference type="PANTHER" id="PTHR37953">
    <property type="entry name" value="UPF0127 PROTEIN MJ1496"/>
    <property type="match status" value="1"/>
</dbReference>
<reference evidence="1 2" key="1">
    <citation type="submission" date="2016-12" db="EMBL/GenBank/DDBJ databases">
        <authorList>
            <person name="Song W.-J."/>
            <person name="Kurnit D.M."/>
        </authorList>
    </citation>
    <scope>NUCLEOTIDE SEQUENCE [LARGE SCALE GENOMIC DNA]</scope>
    <source>
        <strain evidence="1 2">STM7296</strain>
    </source>
</reference>
<protein>
    <recommendedName>
        <fullName evidence="3">DUF192 domain-containing protein</fullName>
    </recommendedName>
</protein>
<evidence type="ECO:0000313" key="2">
    <source>
        <dbReference type="Proteomes" id="UP000187012"/>
    </source>
</evidence>
<evidence type="ECO:0000313" key="1">
    <source>
        <dbReference type="EMBL" id="SIT45776.1"/>
    </source>
</evidence>
<name>A0A1N7SEG2_9BURK</name>